<accession>A0ABV6L056</accession>
<organism evidence="4 5">
    <name type="scientific">Mucilaginibacter angelicae</name>
    <dbReference type="NCBI Taxonomy" id="869718"/>
    <lineage>
        <taxon>Bacteria</taxon>
        <taxon>Pseudomonadati</taxon>
        <taxon>Bacteroidota</taxon>
        <taxon>Sphingobacteriia</taxon>
        <taxon>Sphingobacteriales</taxon>
        <taxon>Sphingobacteriaceae</taxon>
        <taxon>Mucilaginibacter</taxon>
    </lineage>
</organism>
<evidence type="ECO:0000313" key="4">
    <source>
        <dbReference type="EMBL" id="MFC0512657.1"/>
    </source>
</evidence>
<name>A0ABV6L056_9SPHI</name>
<protein>
    <submittedName>
        <fullName evidence="4">Glycosyltransferase family 4 protein</fullName>
    </submittedName>
</protein>
<evidence type="ECO:0000256" key="1">
    <source>
        <dbReference type="ARBA" id="ARBA00022679"/>
    </source>
</evidence>
<dbReference type="Pfam" id="PF00534">
    <property type="entry name" value="Glycos_transf_1"/>
    <property type="match status" value="1"/>
</dbReference>
<feature type="domain" description="Glycosyltransferase subfamily 4-like N-terminal" evidence="3">
    <location>
        <begin position="29"/>
        <end position="177"/>
    </location>
</feature>
<evidence type="ECO:0000259" key="3">
    <source>
        <dbReference type="Pfam" id="PF13439"/>
    </source>
</evidence>
<dbReference type="EMBL" id="JBHLTS010000004">
    <property type="protein sequence ID" value="MFC0512657.1"/>
    <property type="molecule type" value="Genomic_DNA"/>
</dbReference>
<comment type="caution">
    <text evidence="4">The sequence shown here is derived from an EMBL/GenBank/DDBJ whole genome shotgun (WGS) entry which is preliminary data.</text>
</comment>
<feature type="domain" description="Glycosyl transferase family 1" evidence="2">
    <location>
        <begin position="201"/>
        <end position="349"/>
    </location>
</feature>
<dbReference type="CDD" id="cd03809">
    <property type="entry name" value="GT4_MtfB-like"/>
    <property type="match status" value="1"/>
</dbReference>
<dbReference type="RefSeq" id="WP_377020535.1">
    <property type="nucleotide sequence ID" value="NZ_JBHLTS010000004.1"/>
</dbReference>
<reference evidence="4 5" key="1">
    <citation type="submission" date="2024-09" db="EMBL/GenBank/DDBJ databases">
        <authorList>
            <person name="Sun Q."/>
            <person name="Mori K."/>
        </authorList>
    </citation>
    <scope>NUCLEOTIDE SEQUENCE [LARGE SCALE GENOMIC DNA]</scope>
    <source>
        <strain evidence="4 5">NCAIM B.02415</strain>
    </source>
</reference>
<dbReference type="Pfam" id="PF13439">
    <property type="entry name" value="Glyco_transf_4"/>
    <property type="match status" value="1"/>
</dbReference>
<gene>
    <name evidence="4" type="ORF">ACFFGT_00540</name>
</gene>
<sequence length="390" mass="44000">MSNGGLKIRVGIDAKWYFDGPPSGHMVVKNLVDEIIRAGDDRFELCLFLVSKNKIRAKAHFPAHVKLIFLPGIPNLLSNLFLVPLMTLLYDIDTVLFQNFGSAWPARALKIAYIHDVLFLDYPQYYTKTEVSYFKQMIRFAAKADQIITISNCEKQRMQKHGVTAPLGISVVYHGINGAFKPLHTYSENDIIALEEKYNLPRAYLLYVGRVNIRKNLISLVRALSLLQDFDLKLVIAGEPGRYPELDEYITSKQLWGRIIFTSHVPEADLHLLYARAKVFCFPSYAEGFGLPPLEAMQCGVPVVVSDSTAMPEVCGTAALYANPNDENEIALEIELLLNDQALYNEKVKQGFAQARKFSWTKAANEILTLITEAYAGRENYSEAQTQPRL</sequence>
<keyword evidence="5" id="KW-1185">Reference proteome</keyword>
<dbReference type="PANTHER" id="PTHR46401">
    <property type="entry name" value="GLYCOSYLTRANSFERASE WBBK-RELATED"/>
    <property type="match status" value="1"/>
</dbReference>
<dbReference type="Proteomes" id="UP001589828">
    <property type="component" value="Unassembled WGS sequence"/>
</dbReference>
<evidence type="ECO:0000259" key="2">
    <source>
        <dbReference type="Pfam" id="PF00534"/>
    </source>
</evidence>
<dbReference type="PANTHER" id="PTHR46401:SF2">
    <property type="entry name" value="GLYCOSYLTRANSFERASE WBBK-RELATED"/>
    <property type="match status" value="1"/>
</dbReference>
<evidence type="ECO:0000313" key="5">
    <source>
        <dbReference type="Proteomes" id="UP001589828"/>
    </source>
</evidence>
<proteinExistence type="predicted"/>
<dbReference type="Gene3D" id="3.40.50.2000">
    <property type="entry name" value="Glycogen Phosphorylase B"/>
    <property type="match status" value="2"/>
</dbReference>
<keyword evidence="1" id="KW-0808">Transferase</keyword>
<dbReference type="InterPro" id="IPR001296">
    <property type="entry name" value="Glyco_trans_1"/>
</dbReference>
<dbReference type="InterPro" id="IPR028098">
    <property type="entry name" value="Glyco_trans_4-like_N"/>
</dbReference>
<dbReference type="SUPFAM" id="SSF53756">
    <property type="entry name" value="UDP-Glycosyltransferase/glycogen phosphorylase"/>
    <property type="match status" value="1"/>
</dbReference>